<feature type="domain" description="N-acetyltransferase" evidence="1">
    <location>
        <begin position="12"/>
        <end position="206"/>
    </location>
</feature>
<dbReference type="EMBL" id="LDQC01000014">
    <property type="protein sequence ID" value="KTR09696.1"/>
    <property type="molecule type" value="Genomic_DNA"/>
</dbReference>
<evidence type="ECO:0000313" key="3">
    <source>
        <dbReference type="Proteomes" id="UP000078252"/>
    </source>
</evidence>
<dbReference type="GO" id="GO:0016747">
    <property type="term" value="F:acyltransferase activity, transferring groups other than amino-acyl groups"/>
    <property type="evidence" value="ECO:0007669"/>
    <property type="project" value="InterPro"/>
</dbReference>
<dbReference type="Proteomes" id="UP000078252">
    <property type="component" value="Unassembled WGS sequence"/>
</dbReference>
<dbReference type="AlphaFoldDB" id="A0A175S2C2"/>
<organism evidence="2 3">
    <name type="scientific">Curtobacterium luteum</name>
    <dbReference type="NCBI Taxonomy" id="33881"/>
    <lineage>
        <taxon>Bacteria</taxon>
        <taxon>Bacillati</taxon>
        <taxon>Actinomycetota</taxon>
        <taxon>Actinomycetes</taxon>
        <taxon>Micrococcales</taxon>
        <taxon>Microbacteriaceae</taxon>
        <taxon>Curtobacterium</taxon>
    </lineage>
</organism>
<dbReference type="STRING" id="33881.NS184_02375"/>
<dbReference type="InterPro" id="IPR000182">
    <property type="entry name" value="GNAT_dom"/>
</dbReference>
<sequence>MAADARTTAAAYTVRPLDPSTWDAFEELCASSDGYPSGCWCNGMHAEGLTREAAANRERKRRRVLDGTTHAALVFDGAGGGDQDRCVGWCQYGPADEIVHIKNRRRYDQTQDGPPPDWRIGCNYVRAGHRRQGVATTALRGALDLIAAAGGGRVEGYPEPAGTVPAGFLFHGALSTFEQAGFTRDRRIGKHRWVVTRTVWPAAPAI</sequence>
<reference evidence="2 3" key="1">
    <citation type="journal article" date="2016" name="Front. Microbiol.">
        <title>Genomic Resource of Rice Seed Associated Bacteria.</title>
        <authorList>
            <person name="Midha S."/>
            <person name="Bansal K."/>
            <person name="Sharma S."/>
            <person name="Kumar N."/>
            <person name="Patil P.P."/>
            <person name="Chaudhry V."/>
            <person name="Patil P.B."/>
        </authorList>
    </citation>
    <scope>NUCLEOTIDE SEQUENCE [LARGE SCALE GENOMIC DNA]</scope>
    <source>
        <strain evidence="2 3">NS184</strain>
    </source>
</reference>
<evidence type="ECO:0000259" key="1">
    <source>
        <dbReference type="PROSITE" id="PS51186"/>
    </source>
</evidence>
<dbReference type="InterPro" id="IPR016181">
    <property type="entry name" value="Acyl_CoA_acyltransferase"/>
</dbReference>
<protein>
    <recommendedName>
        <fullName evidence="1">N-acetyltransferase domain-containing protein</fullName>
    </recommendedName>
</protein>
<gene>
    <name evidence="2" type="ORF">NS184_02375</name>
</gene>
<dbReference type="RefSeq" id="WP_058724544.1">
    <property type="nucleotide sequence ID" value="NZ_LDQC01000014.1"/>
</dbReference>
<dbReference type="Gene3D" id="3.40.630.30">
    <property type="match status" value="1"/>
</dbReference>
<dbReference type="CDD" id="cd04301">
    <property type="entry name" value="NAT_SF"/>
    <property type="match status" value="1"/>
</dbReference>
<dbReference type="PROSITE" id="PS51186">
    <property type="entry name" value="GNAT"/>
    <property type="match status" value="1"/>
</dbReference>
<accession>A0A175S2C2</accession>
<comment type="caution">
    <text evidence="2">The sequence shown here is derived from an EMBL/GenBank/DDBJ whole genome shotgun (WGS) entry which is preliminary data.</text>
</comment>
<dbReference type="OrthoDB" id="3239945at2"/>
<dbReference type="PATRIC" id="fig|33881.3.peg.428"/>
<name>A0A175S2C2_9MICO</name>
<evidence type="ECO:0000313" key="2">
    <source>
        <dbReference type="EMBL" id="KTR09696.1"/>
    </source>
</evidence>
<dbReference type="SUPFAM" id="SSF55729">
    <property type="entry name" value="Acyl-CoA N-acyltransferases (Nat)"/>
    <property type="match status" value="1"/>
</dbReference>
<proteinExistence type="predicted"/>
<dbReference type="Pfam" id="PF00583">
    <property type="entry name" value="Acetyltransf_1"/>
    <property type="match status" value="1"/>
</dbReference>